<dbReference type="Proteomes" id="UP000501690">
    <property type="component" value="Linkage Group LG2"/>
</dbReference>
<keyword evidence="3" id="KW-1185">Reference proteome</keyword>
<accession>A0A4D6L1J4</accession>
<name>A0A4D6L1J4_VIGUN</name>
<dbReference type="AlphaFoldDB" id="A0A4D6L1J4"/>
<feature type="compositionally biased region" description="Low complexity" evidence="1">
    <location>
        <begin position="8"/>
        <end position="29"/>
    </location>
</feature>
<evidence type="ECO:0000313" key="2">
    <source>
        <dbReference type="EMBL" id="QCD82346.1"/>
    </source>
</evidence>
<reference evidence="2 3" key="1">
    <citation type="submission" date="2019-04" db="EMBL/GenBank/DDBJ databases">
        <title>An improved genome assembly and genetic linkage map for asparagus bean, Vigna unguiculata ssp. sesquipedialis.</title>
        <authorList>
            <person name="Xia Q."/>
            <person name="Zhang R."/>
            <person name="Dong Y."/>
        </authorList>
    </citation>
    <scope>NUCLEOTIDE SEQUENCE [LARGE SCALE GENOMIC DNA]</scope>
    <source>
        <tissue evidence="2">Leaf</tissue>
    </source>
</reference>
<gene>
    <name evidence="2" type="ORF">DEO72_LG2g2682</name>
</gene>
<sequence>MHSFFLNSRASFSRSPSVRSPRSPSVHSPLGVRSPSAGRPHVVALFARRLRVVCTVSARLRAPLASSAHRSPSVRALFVVATVVIQPPFGLNLLK</sequence>
<protein>
    <submittedName>
        <fullName evidence="2">Uncharacterized protein</fullName>
    </submittedName>
</protein>
<proteinExistence type="predicted"/>
<dbReference type="EMBL" id="CP039346">
    <property type="protein sequence ID" value="QCD82346.1"/>
    <property type="molecule type" value="Genomic_DNA"/>
</dbReference>
<evidence type="ECO:0000256" key="1">
    <source>
        <dbReference type="SAM" id="MobiDB-lite"/>
    </source>
</evidence>
<organism evidence="2 3">
    <name type="scientific">Vigna unguiculata</name>
    <name type="common">Cowpea</name>
    <dbReference type="NCBI Taxonomy" id="3917"/>
    <lineage>
        <taxon>Eukaryota</taxon>
        <taxon>Viridiplantae</taxon>
        <taxon>Streptophyta</taxon>
        <taxon>Embryophyta</taxon>
        <taxon>Tracheophyta</taxon>
        <taxon>Spermatophyta</taxon>
        <taxon>Magnoliopsida</taxon>
        <taxon>eudicotyledons</taxon>
        <taxon>Gunneridae</taxon>
        <taxon>Pentapetalae</taxon>
        <taxon>rosids</taxon>
        <taxon>fabids</taxon>
        <taxon>Fabales</taxon>
        <taxon>Fabaceae</taxon>
        <taxon>Papilionoideae</taxon>
        <taxon>50 kb inversion clade</taxon>
        <taxon>NPAAA clade</taxon>
        <taxon>indigoferoid/millettioid clade</taxon>
        <taxon>Phaseoleae</taxon>
        <taxon>Vigna</taxon>
    </lineage>
</organism>
<evidence type="ECO:0000313" key="3">
    <source>
        <dbReference type="Proteomes" id="UP000501690"/>
    </source>
</evidence>
<feature type="region of interest" description="Disordered" evidence="1">
    <location>
        <begin position="1"/>
        <end position="37"/>
    </location>
</feature>